<evidence type="ECO:0000259" key="14">
    <source>
        <dbReference type="SMART" id="SM01124"/>
    </source>
</evidence>
<evidence type="ECO:0000256" key="10">
    <source>
        <dbReference type="ARBA" id="ARBA00023004"/>
    </source>
</evidence>
<evidence type="ECO:0000256" key="2">
    <source>
        <dbReference type="ARBA" id="ARBA00001947"/>
    </source>
</evidence>
<organism evidence="15 16">
    <name type="scientific">Cavenderia fasciculata</name>
    <name type="common">Slime mold</name>
    <name type="synonym">Dictyostelium fasciculatum</name>
    <dbReference type="NCBI Taxonomy" id="261658"/>
    <lineage>
        <taxon>Eukaryota</taxon>
        <taxon>Amoebozoa</taxon>
        <taxon>Evosea</taxon>
        <taxon>Eumycetozoa</taxon>
        <taxon>Dictyostelia</taxon>
        <taxon>Acytosteliales</taxon>
        <taxon>Cavenderiaceae</taxon>
        <taxon>Cavenderia</taxon>
    </lineage>
</organism>
<dbReference type="GO" id="GO:0005634">
    <property type="term" value="C:nucleus"/>
    <property type="evidence" value="ECO:0007669"/>
    <property type="project" value="UniProtKB-SubCell"/>
</dbReference>
<keyword evidence="12" id="KW-0539">Nucleus</keyword>
<evidence type="ECO:0000256" key="13">
    <source>
        <dbReference type="SAM" id="MobiDB-lite"/>
    </source>
</evidence>
<protein>
    <submittedName>
        <fullName evidence="15">Debranching enzyme</fullName>
    </submittedName>
</protein>
<dbReference type="KEGG" id="dfa:DFA_00203"/>
<dbReference type="Pfam" id="PF05011">
    <property type="entry name" value="DBR1"/>
    <property type="match status" value="1"/>
</dbReference>
<comment type="cofactor">
    <cofactor evidence="1">
        <name>Mn(2+)</name>
        <dbReference type="ChEBI" id="CHEBI:29035"/>
    </cofactor>
</comment>
<dbReference type="AlphaFoldDB" id="F4PXW5"/>
<dbReference type="InterPro" id="IPR041816">
    <property type="entry name" value="Dbr1_N"/>
</dbReference>
<feature type="compositionally biased region" description="Low complexity" evidence="13">
    <location>
        <begin position="445"/>
        <end position="462"/>
    </location>
</feature>
<dbReference type="EMBL" id="GL883014">
    <property type="protein sequence ID" value="EGG19625.1"/>
    <property type="molecule type" value="Genomic_DNA"/>
</dbReference>
<evidence type="ECO:0000256" key="4">
    <source>
        <dbReference type="ARBA" id="ARBA00004123"/>
    </source>
</evidence>
<dbReference type="PANTHER" id="PTHR12849:SF0">
    <property type="entry name" value="LARIAT DEBRANCHING ENZYME"/>
    <property type="match status" value="1"/>
</dbReference>
<dbReference type="InterPro" id="IPR029052">
    <property type="entry name" value="Metallo-depent_PP-like"/>
</dbReference>
<proteinExistence type="inferred from homology"/>
<dbReference type="InterPro" id="IPR007708">
    <property type="entry name" value="DBR1_C"/>
</dbReference>
<evidence type="ECO:0000256" key="5">
    <source>
        <dbReference type="ARBA" id="ARBA00006045"/>
    </source>
</evidence>
<evidence type="ECO:0000313" key="15">
    <source>
        <dbReference type="EMBL" id="EGG19625.1"/>
    </source>
</evidence>
<dbReference type="InterPro" id="IPR004843">
    <property type="entry name" value="Calcineurin-like_PHP"/>
</dbReference>
<keyword evidence="7" id="KW-0479">Metal-binding</keyword>
<sequence length="496" mass="55853">MKVAIEGCCHGEIETIYNSLVHIENTTNTKIDLLICCGDYEAIRNQHDLLSLAVPDKYRALGCFHHYYSGRLVAPILTLVIGGNHESSSYFSELENGGWLCHNIYYMGRASVVSVGGLRIAGVSGIYKDHDYQKGHFEQQPLNSSTMRSIYHIREIDVLKMLDIASLPSTQRIDIAFSHDWPQGIINYGDKQRLYRMKKHLAQDGDLLGSPPNMQILKTLCPRYWFSAHLHVKWGAVYPHPNGPTTETSEPKTTKFLALDKVLPDRDFLQILDIDPSTTTTTTTTSQQSSPSSSPKLVYDAQWLCILNKTKLITANHNNHFPTPLDKNSFKKLCTKEEIEHIKLRFKTIYKLKNQLDDGVDLSTIKDEDAMEISQSNFVANTLAFDPSNPNNPLPFLAPRFPNPQPIVLSHLIAIVCGNDPIDASTLSKLNVETFSQSNLISTINNNNNNNNNNINNNNNNNADEETSQATKMQRISMDQTSKKFKDESEIDLDDL</sequence>
<feature type="region of interest" description="Disordered" evidence="13">
    <location>
        <begin position="445"/>
        <end position="496"/>
    </location>
</feature>
<comment type="similarity">
    <text evidence="5">Belongs to the lariat debranching enzyme family.</text>
</comment>
<evidence type="ECO:0000256" key="7">
    <source>
        <dbReference type="ARBA" id="ARBA00022723"/>
    </source>
</evidence>
<dbReference type="GO" id="GO:0000398">
    <property type="term" value="P:mRNA splicing, via spliceosome"/>
    <property type="evidence" value="ECO:0007669"/>
    <property type="project" value="TreeGrafter"/>
</dbReference>
<keyword evidence="16" id="KW-1185">Reference proteome</keyword>
<dbReference type="RefSeq" id="XP_004357919.1">
    <property type="nucleotide sequence ID" value="XM_004357862.1"/>
</dbReference>
<evidence type="ECO:0000256" key="3">
    <source>
        <dbReference type="ARBA" id="ARBA00001954"/>
    </source>
</evidence>
<keyword evidence="9" id="KW-0862">Zinc</keyword>
<evidence type="ECO:0000313" key="16">
    <source>
        <dbReference type="Proteomes" id="UP000007797"/>
    </source>
</evidence>
<dbReference type="Gene3D" id="3.60.21.10">
    <property type="match status" value="1"/>
</dbReference>
<dbReference type="OrthoDB" id="407609at2759"/>
<dbReference type="CDD" id="cd00844">
    <property type="entry name" value="MPP_Dbr1_N"/>
    <property type="match status" value="1"/>
</dbReference>
<reference evidence="16" key="1">
    <citation type="journal article" date="2011" name="Genome Res.">
        <title>Phylogeny-wide analysis of social amoeba genomes highlights ancient origins for complex intercellular communication.</title>
        <authorList>
            <person name="Heidel A.J."/>
            <person name="Lawal H.M."/>
            <person name="Felder M."/>
            <person name="Schilde C."/>
            <person name="Helps N.R."/>
            <person name="Tunggal B."/>
            <person name="Rivero F."/>
            <person name="John U."/>
            <person name="Schleicher M."/>
            <person name="Eichinger L."/>
            <person name="Platzer M."/>
            <person name="Noegel A.A."/>
            <person name="Schaap P."/>
            <person name="Gloeckner G."/>
        </authorList>
    </citation>
    <scope>NUCLEOTIDE SEQUENCE [LARGE SCALE GENOMIC DNA]</scope>
    <source>
        <strain evidence="16">SH3</strain>
    </source>
</reference>
<dbReference type="GO" id="GO:0008419">
    <property type="term" value="F:RNA lariat debranching enzyme activity"/>
    <property type="evidence" value="ECO:0007669"/>
    <property type="project" value="UniProtKB-ARBA"/>
</dbReference>
<accession>F4PXW5</accession>
<keyword evidence="11" id="KW-0464">Manganese</keyword>
<dbReference type="GeneID" id="14871719"/>
<dbReference type="SUPFAM" id="SSF56300">
    <property type="entry name" value="Metallo-dependent phosphatases"/>
    <property type="match status" value="1"/>
</dbReference>
<dbReference type="STRING" id="1054147.F4PXW5"/>
<keyword evidence="6" id="KW-0507">mRNA processing</keyword>
<feature type="compositionally biased region" description="Polar residues" evidence="13">
    <location>
        <begin position="468"/>
        <end position="480"/>
    </location>
</feature>
<evidence type="ECO:0000256" key="6">
    <source>
        <dbReference type="ARBA" id="ARBA00022664"/>
    </source>
</evidence>
<dbReference type="Pfam" id="PF00149">
    <property type="entry name" value="Metallophos"/>
    <property type="match status" value="1"/>
</dbReference>
<gene>
    <name evidence="15" type="ORF">DFA_00203</name>
</gene>
<evidence type="ECO:0000256" key="11">
    <source>
        <dbReference type="ARBA" id="ARBA00023211"/>
    </source>
</evidence>
<evidence type="ECO:0000256" key="9">
    <source>
        <dbReference type="ARBA" id="ARBA00022833"/>
    </source>
</evidence>
<evidence type="ECO:0000256" key="1">
    <source>
        <dbReference type="ARBA" id="ARBA00001936"/>
    </source>
</evidence>
<dbReference type="SMART" id="SM01124">
    <property type="entry name" value="DBR1"/>
    <property type="match status" value="1"/>
</dbReference>
<keyword evidence="8" id="KW-0378">Hydrolase</keyword>
<dbReference type="OMA" id="CHGEIET"/>
<comment type="cofactor">
    <cofactor evidence="2">
        <name>Zn(2+)</name>
        <dbReference type="ChEBI" id="CHEBI:29105"/>
    </cofactor>
</comment>
<dbReference type="Proteomes" id="UP000007797">
    <property type="component" value="Unassembled WGS sequence"/>
</dbReference>
<comment type="subcellular location">
    <subcellularLocation>
        <location evidence="4">Nucleus</location>
    </subcellularLocation>
</comment>
<feature type="domain" description="Lariat debranching enzyme C-terminal" evidence="14">
    <location>
        <begin position="245"/>
        <end position="413"/>
    </location>
</feature>
<name>F4PXW5_CACFS</name>
<dbReference type="GO" id="GO:0046872">
    <property type="term" value="F:metal ion binding"/>
    <property type="evidence" value="ECO:0007669"/>
    <property type="project" value="UniProtKB-KW"/>
</dbReference>
<evidence type="ECO:0000256" key="8">
    <source>
        <dbReference type="ARBA" id="ARBA00022801"/>
    </source>
</evidence>
<keyword evidence="10" id="KW-0408">Iron</keyword>
<dbReference type="PANTHER" id="PTHR12849">
    <property type="entry name" value="RNA LARIAT DEBRANCHING ENZYME"/>
    <property type="match status" value="1"/>
</dbReference>
<evidence type="ECO:0000256" key="12">
    <source>
        <dbReference type="ARBA" id="ARBA00023242"/>
    </source>
</evidence>
<comment type="cofactor">
    <cofactor evidence="3">
        <name>Fe(2+)</name>
        <dbReference type="ChEBI" id="CHEBI:29033"/>
    </cofactor>
</comment>